<gene>
    <name evidence="13" type="ORF">HMPREF1526_02925</name>
</gene>
<comment type="similarity">
    <text evidence="3 12">Belongs to the organic radical-activating enzymes family.</text>
</comment>
<keyword evidence="7" id="KW-0479">Metal-binding</keyword>
<dbReference type="InterPro" id="IPR058240">
    <property type="entry name" value="rSAM_sf"/>
</dbReference>
<dbReference type="GO" id="GO:0051539">
    <property type="term" value="F:4 iron, 4 sulfur cluster binding"/>
    <property type="evidence" value="ECO:0007669"/>
    <property type="project" value="UniProtKB-KW"/>
</dbReference>
<organism evidence="13 14">
    <name type="scientific">Butyricicoccus pullicaecorum 1.2</name>
    <dbReference type="NCBI Taxonomy" id="1203606"/>
    <lineage>
        <taxon>Bacteria</taxon>
        <taxon>Bacillati</taxon>
        <taxon>Bacillota</taxon>
        <taxon>Clostridia</taxon>
        <taxon>Eubacteriales</taxon>
        <taxon>Butyricicoccaceae</taxon>
        <taxon>Butyricicoccus</taxon>
    </lineage>
</organism>
<dbReference type="Proteomes" id="UP000013981">
    <property type="component" value="Unassembled WGS sequence"/>
</dbReference>
<dbReference type="InterPro" id="IPR007197">
    <property type="entry name" value="rSAM"/>
</dbReference>
<dbReference type="SFLD" id="SFLDF00299">
    <property type="entry name" value="anaerobic_ribonucleoside-triph"/>
    <property type="match status" value="1"/>
</dbReference>
<dbReference type="InterPro" id="IPR013785">
    <property type="entry name" value="Aldolase_TIM"/>
</dbReference>
<accession>R8VSI3</accession>
<evidence type="ECO:0000256" key="7">
    <source>
        <dbReference type="ARBA" id="ARBA00022723"/>
    </source>
</evidence>
<keyword evidence="5" id="KW-0004">4Fe-4S</keyword>
<evidence type="ECO:0000256" key="5">
    <source>
        <dbReference type="ARBA" id="ARBA00022485"/>
    </source>
</evidence>
<comment type="function">
    <text evidence="2 12">Activation of anaerobic ribonucleoside-triphosphate reductase under anaerobic conditions by generation of an organic free radical, using S-adenosylmethionine and reduced flavodoxin as cosubstrates to produce 5'-deoxy-adenosine.</text>
</comment>
<keyword evidence="6" id="KW-0949">S-adenosyl-L-methionine</keyword>
<dbReference type="PIRSF" id="PIRSF000368">
    <property type="entry name" value="NrdG"/>
    <property type="match status" value="1"/>
</dbReference>
<name>R8VSI3_9FIRM</name>
<dbReference type="InterPro" id="IPR034457">
    <property type="entry name" value="Organic_radical-activating"/>
</dbReference>
<keyword evidence="10" id="KW-0411">Iron-sulfur</keyword>
<evidence type="ECO:0000313" key="14">
    <source>
        <dbReference type="Proteomes" id="UP000013981"/>
    </source>
</evidence>
<comment type="catalytic activity">
    <reaction evidence="11">
        <text>glycyl-[protein] + reduced [flavodoxin] + S-adenosyl-L-methionine = glycin-2-yl radical-[protein] + semiquinone [flavodoxin] + 5'-deoxyadenosine + L-methionine + H(+)</text>
        <dbReference type="Rhea" id="RHEA:61976"/>
        <dbReference type="Rhea" id="RHEA-COMP:10622"/>
        <dbReference type="Rhea" id="RHEA-COMP:14480"/>
        <dbReference type="Rhea" id="RHEA-COMP:15993"/>
        <dbReference type="Rhea" id="RHEA-COMP:15994"/>
        <dbReference type="ChEBI" id="CHEBI:15378"/>
        <dbReference type="ChEBI" id="CHEBI:17319"/>
        <dbReference type="ChEBI" id="CHEBI:29947"/>
        <dbReference type="ChEBI" id="CHEBI:32722"/>
        <dbReference type="ChEBI" id="CHEBI:57618"/>
        <dbReference type="ChEBI" id="CHEBI:57844"/>
        <dbReference type="ChEBI" id="CHEBI:59789"/>
        <dbReference type="ChEBI" id="CHEBI:140311"/>
    </reaction>
</comment>
<evidence type="ECO:0000256" key="6">
    <source>
        <dbReference type="ARBA" id="ARBA00022691"/>
    </source>
</evidence>
<evidence type="ECO:0000256" key="4">
    <source>
        <dbReference type="ARBA" id="ARBA00014281"/>
    </source>
</evidence>
<dbReference type="Gene3D" id="3.20.20.70">
    <property type="entry name" value="Aldolase class I"/>
    <property type="match status" value="1"/>
</dbReference>
<evidence type="ECO:0000256" key="12">
    <source>
        <dbReference type="PIRNR" id="PIRNR000368"/>
    </source>
</evidence>
<dbReference type="NCBIfam" id="TIGR02491">
    <property type="entry name" value="NrdG"/>
    <property type="match status" value="1"/>
</dbReference>
<evidence type="ECO:0000256" key="3">
    <source>
        <dbReference type="ARBA" id="ARBA00009777"/>
    </source>
</evidence>
<dbReference type="eggNOG" id="COG0602">
    <property type="taxonomic scope" value="Bacteria"/>
</dbReference>
<keyword evidence="9" id="KW-0408">Iron</keyword>
<dbReference type="EC" id="1.97.1.-" evidence="12"/>
<dbReference type="SFLD" id="SFLDG01063">
    <property type="entry name" value="activating_enzymes__group_1"/>
    <property type="match status" value="1"/>
</dbReference>
<evidence type="ECO:0000256" key="1">
    <source>
        <dbReference type="ARBA" id="ARBA00001966"/>
    </source>
</evidence>
<evidence type="ECO:0000256" key="11">
    <source>
        <dbReference type="ARBA" id="ARBA00047365"/>
    </source>
</evidence>
<evidence type="ECO:0000256" key="2">
    <source>
        <dbReference type="ARBA" id="ARBA00003852"/>
    </source>
</evidence>
<dbReference type="SFLD" id="SFLDG01066">
    <property type="entry name" value="organic_radical-activating_enz"/>
    <property type="match status" value="1"/>
</dbReference>
<sequence>MGKTLRIAGTIGESIVDGPGFRYVIFTQGCPHHCPGCHNPETHDFSGGTDIDSDALVADILKNPLLTGVTFSGGEPFCQAEGLCAVADGLNGKKPLMSYTGYTFEQLMELPDPWVRKLLEKLTLLVDGRFVEEEKGLELRFRGSANQRVLDVQTSLKTGQATWMEEYR</sequence>
<dbReference type="AlphaFoldDB" id="R8VSI3"/>
<dbReference type="OrthoDB" id="9782387at2"/>
<evidence type="ECO:0000256" key="9">
    <source>
        <dbReference type="ARBA" id="ARBA00023004"/>
    </source>
</evidence>
<dbReference type="SUPFAM" id="SSF102114">
    <property type="entry name" value="Radical SAM enzymes"/>
    <property type="match status" value="1"/>
</dbReference>
<comment type="cofactor">
    <cofactor evidence="1">
        <name>[4Fe-4S] cluster</name>
        <dbReference type="ChEBI" id="CHEBI:49883"/>
    </cofactor>
</comment>
<dbReference type="PANTHER" id="PTHR30352:SF2">
    <property type="entry name" value="ANAEROBIC RIBONUCLEOSIDE-TRIPHOSPHATE REDUCTASE-ACTIVATING PROTEIN"/>
    <property type="match status" value="1"/>
</dbReference>
<dbReference type="InterPro" id="IPR012837">
    <property type="entry name" value="NrdG"/>
</dbReference>
<evidence type="ECO:0000256" key="8">
    <source>
        <dbReference type="ARBA" id="ARBA00023002"/>
    </source>
</evidence>
<dbReference type="HOGENOM" id="CLU_089926_0_0_9"/>
<dbReference type="RefSeq" id="WP_016149011.1">
    <property type="nucleotide sequence ID" value="NZ_KB976105.1"/>
</dbReference>
<dbReference type="GO" id="GO:0046872">
    <property type="term" value="F:metal ion binding"/>
    <property type="evidence" value="ECO:0007669"/>
    <property type="project" value="UniProtKB-KW"/>
</dbReference>
<dbReference type="GO" id="GO:0004748">
    <property type="term" value="F:ribonucleoside-diphosphate reductase activity, thioredoxin disulfide as acceptor"/>
    <property type="evidence" value="ECO:0007669"/>
    <property type="project" value="TreeGrafter"/>
</dbReference>
<dbReference type="EMBL" id="AQOB01000015">
    <property type="protein sequence ID" value="EOQ35458.1"/>
    <property type="molecule type" value="Genomic_DNA"/>
</dbReference>
<protein>
    <recommendedName>
        <fullName evidence="4 12">Anaerobic ribonucleoside-triphosphate reductase-activating protein</fullName>
        <ecNumber evidence="12">1.97.1.-</ecNumber>
    </recommendedName>
</protein>
<evidence type="ECO:0000313" key="13">
    <source>
        <dbReference type="EMBL" id="EOQ35458.1"/>
    </source>
</evidence>
<dbReference type="InterPro" id="IPR001989">
    <property type="entry name" value="Radical_activat_CS"/>
</dbReference>
<comment type="caution">
    <text evidence="13">The sequence shown here is derived from an EMBL/GenBank/DDBJ whole genome shotgun (WGS) entry which is preliminary data.</text>
</comment>
<dbReference type="PATRIC" id="fig|1203606.4.peg.2877"/>
<dbReference type="SFLD" id="SFLDS00029">
    <property type="entry name" value="Radical_SAM"/>
    <property type="match status" value="1"/>
</dbReference>
<dbReference type="Pfam" id="PF13353">
    <property type="entry name" value="Fer4_12"/>
    <property type="match status" value="1"/>
</dbReference>
<keyword evidence="8 12" id="KW-0560">Oxidoreductase</keyword>
<proteinExistence type="inferred from homology"/>
<dbReference type="PROSITE" id="PS01087">
    <property type="entry name" value="RADICAL_ACTIVATING"/>
    <property type="match status" value="1"/>
</dbReference>
<evidence type="ECO:0000256" key="10">
    <source>
        <dbReference type="ARBA" id="ARBA00023014"/>
    </source>
</evidence>
<dbReference type="PANTHER" id="PTHR30352">
    <property type="entry name" value="PYRUVATE FORMATE-LYASE-ACTIVATING ENZYME"/>
    <property type="match status" value="1"/>
</dbReference>
<keyword evidence="14" id="KW-1185">Reference proteome</keyword>
<dbReference type="CDD" id="cd01335">
    <property type="entry name" value="Radical_SAM"/>
    <property type="match status" value="1"/>
</dbReference>
<dbReference type="GO" id="GO:0043365">
    <property type="term" value="F:[formate-C-acetyltransferase]-activating enzyme activity"/>
    <property type="evidence" value="ECO:0007669"/>
    <property type="project" value="InterPro"/>
</dbReference>
<reference evidence="13 14" key="1">
    <citation type="submission" date="2013-01" db="EMBL/GenBank/DDBJ databases">
        <title>The Genome Sequence of Butyricicoccus pullicaecorum 1.2.</title>
        <authorList>
            <consortium name="The Broad Institute Genome Sequencing Platform"/>
            <person name="Earl A."/>
            <person name="Ward D."/>
            <person name="Feldgarden M."/>
            <person name="Gevers D."/>
            <person name="Van Immerseel F."/>
            <person name="Eeckhaut V."/>
            <person name="Walker B."/>
            <person name="Young S.K."/>
            <person name="Zeng Q."/>
            <person name="Gargeya S."/>
            <person name="Fitzgerald M."/>
            <person name="Haas B."/>
            <person name="Abouelleil A."/>
            <person name="Alvarado L."/>
            <person name="Arachchi H.M."/>
            <person name="Berlin A.M."/>
            <person name="Chapman S.B."/>
            <person name="Dewar J."/>
            <person name="Goldberg J."/>
            <person name="Griggs A."/>
            <person name="Gujja S."/>
            <person name="Hansen M."/>
            <person name="Howarth C."/>
            <person name="Imamovic A."/>
            <person name="Larimer J."/>
            <person name="McCowan C."/>
            <person name="Murphy C."/>
            <person name="Neiman D."/>
            <person name="Pearson M."/>
            <person name="Priest M."/>
            <person name="Roberts A."/>
            <person name="Saif S."/>
            <person name="Shea T."/>
            <person name="Sisk P."/>
            <person name="Sykes S."/>
            <person name="Wortman J."/>
            <person name="Nusbaum C."/>
            <person name="Birren B."/>
        </authorList>
    </citation>
    <scope>NUCLEOTIDE SEQUENCE [LARGE SCALE GENOMIC DNA]</scope>
    <source>
        <strain evidence="13 14">1.2</strain>
    </source>
</reference>